<gene>
    <name evidence="1" type="ORF">BGZ96_005121</name>
</gene>
<organism evidence="1 2">
    <name type="scientific">Linnemannia gamsii</name>
    <dbReference type="NCBI Taxonomy" id="64522"/>
    <lineage>
        <taxon>Eukaryota</taxon>
        <taxon>Fungi</taxon>
        <taxon>Fungi incertae sedis</taxon>
        <taxon>Mucoromycota</taxon>
        <taxon>Mortierellomycotina</taxon>
        <taxon>Mortierellomycetes</taxon>
        <taxon>Mortierellales</taxon>
        <taxon>Mortierellaceae</taxon>
        <taxon>Linnemannia</taxon>
    </lineage>
</organism>
<keyword evidence="2" id="KW-1185">Reference proteome</keyword>
<accession>A0ABQ7JHR5</accession>
<proteinExistence type="predicted"/>
<reference evidence="1 2" key="1">
    <citation type="journal article" date="2020" name="Fungal Divers.">
        <title>Resolving the Mortierellaceae phylogeny through synthesis of multi-gene phylogenetics and phylogenomics.</title>
        <authorList>
            <person name="Vandepol N."/>
            <person name="Liber J."/>
            <person name="Desiro A."/>
            <person name="Na H."/>
            <person name="Kennedy M."/>
            <person name="Barry K."/>
            <person name="Grigoriev I.V."/>
            <person name="Miller A.N."/>
            <person name="O'Donnell K."/>
            <person name="Stajich J.E."/>
            <person name="Bonito G."/>
        </authorList>
    </citation>
    <scope>NUCLEOTIDE SEQUENCE [LARGE SCALE GENOMIC DNA]</scope>
    <source>
        <strain evidence="1 2">AD045</strain>
    </source>
</reference>
<name>A0ABQ7JHR5_9FUNG</name>
<protein>
    <submittedName>
        <fullName evidence="1">Uncharacterized protein</fullName>
    </submittedName>
</protein>
<evidence type="ECO:0000313" key="1">
    <source>
        <dbReference type="EMBL" id="KAG0272901.1"/>
    </source>
</evidence>
<feature type="non-terminal residue" evidence="1">
    <location>
        <position position="511"/>
    </location>
</feature>
<comment type="caution">
    <text evidence="1">The sequence shown here is derived from an EMBL/GenBank/DDBJ whole genome shotgun (WGS) entry which is preliminary data.</text>
</comment>
<sequence>KNALYKCTSGGVPSLDKDCGAGTCSANVVKGTAEFRATADDTCIDQCACKEANVPVCALAFDAVCNYKEKDLMACRDAGDVPTVAESCSLSCTKQAGPDICTLNPCACTKAGDACGSTLPLNCGYEKDSVYTCAGERQLPVKKAVCASTDICLEEPTGARCLPNDCVCKDDNAHCGSTFAPICGLQSNTLYRCTTGAASTVAEDCGLGICSANVVNAPDSFKTLPDNFCIDKCKCSVFNQTACASTFDASCNFNAKDLMACKNINDAPTVAETCTKSCSRLDGADECEYNPCACPVAGDTCGSEFPVTCSYELNTQYTCSAAKALPVKGTPCPGAHVCLFTPTETFCTPPDCICMGDGDHCGSFFSSDCNLKNNSLYNCIDESLPSFVKDCDPGTCSRNMVTGASVVETSIYGTPEFKSMSTDRCINPCACKESNVDVCASAFDASCNYGSKALMACGNEGDVPTVKEECTVSCTKQAGPDVCTIDPCACAKAGDACGSTLPPNCGYEKDF</sequence>
<feature type="non-terminal residue" evidence="1">
    <location>
        <position position="1"/>
    </location>
</feature>
<dbReference type="EMBL" id="JAAAIM010002384">
    <property type="protein sequence ID" value="KAG0272901.1"/>
    <property type="molecule type" value="Genomic_DNA"/>
</dbReference>
<dbReference type="Proteomes" id="UP001194696">
    <property type="component" value="Unassembled WGS sequence"/>
</dbReference>
<evidence type="ECO:0000313" key="2">
    <source>
        <dbReference type="Proteomes" id="UP001194696"/>
    </source>
</evidence>